<dbReference type="SUPFAM" id="SSF54695">
    <property type="entry name" value="POZ domain"/>
    <property type="match status" value="1"/>
</dbReference>
<dbReference type="Gene3D" id="3.30.710.10">
    <property type="entry name" value="Potassium Channel Kv1.1, Chain A"/>
    <property type="match status" value="1"/>
</dbReference>
<keyword evidence="4" id="KW-1185">Reference proteome</keyword>
<proteinExistence type="predicted"/>
<evidence type="ECO:0000313" key="4">
    <source>
        <dbReference type="Proteomes" id="UP000664521"/>
    </source>
</evidence>
<evidence type="ECO:0000259" key="2">
    <source>
        <dbReference type="PROSITE" id="PS50097"/>
    </source>
</evidence>
<dbReference type="OrthoDB" id="61370at2759"/>
<dbReference type="Proteomes" id="UP000664521">
    <property type="component" value="Unassembled WGS sequence"/>
</dbReference>
<dbReference type="InterPro" id="IPR011333">
    <property type="entry name" value="SKP1/BTB/POZ_sf"/>
</dbReference>
<dbReference type="CDD" id="cd18186">
    <property type="entry name" value="BTB_POZ_ZBTB_KLHL-like"/>
    <property type="match status" value="1"/>
</dbReference>
<organism evidence="3 4">
    <name type="scientific">Heterodermia speciosa</name>
    <dbReference type="NCBI Taxonomy" id="116794"/>
    <lineage>
        <taxon>Eukaryota</taxon>
        <taxon>Fungi</taxon>
        <taxon>Dikarya</taxon>
        <taxon>Ascomycota</taxon>
        <taxon>Pezizomycotina</taxon>
        <taxon>Lecanoromycetes</taxon>
        <taxon>OSLEUM clade</taxon>
        <taxon>Lecanoromycetidae</taxon>
        <taxon>Caliciales</taxon>
        <taxon>Physciaceae</taxon>
        <taxon>Heterodermia</taxon>
    </lineage>
</organism>
<evidence type="ECO:0000313" key="3">
    <source>
        <dbReference type="EMBL" id="CAF9937485.1"/>
    </source>
</evidence>
<comment type="caution">
    <text evidence="3">The sequence shown here is derived from an EMBL/GenBank/DDBJ whole genome shotgun (WGS) entry which is preliminary data.</text>
</comment>
<dbReference type="EMBL" id="CAJPDS010000102">
    <property type="protein sequence ID" value="CAF9937485.1"/>
    <property type="molecule type" value="Genomic_DNA"/>
</dbReference>
<feature type="compositionally biased region" description="Low complexity" evidence="1">
    <location>
        <begin position="1"/>
        <end position="15"/>
    </location>
</feature>
<feature type="region of interest" description="Disordered" evidence="1">
    <location>
        <begin position="1"/>
        <end position="40"/>
    </location>
</feature>
<gene>
    <name evidence="3" type="ORF">HETSPECPRED_000551</name>
</gene>
<name>A0A8H3G7Y0_9LECA</name>
<feature type="domain" description="BTB" evidence="2">
    <location>
        <begin position="49"/>
        <end position="120"/>
    </location>
</feature>
<accession>A0A8H3G7Y0</accession>
<dbReference type="PANTHER" id="PTHR47843:SF2">
    <property type="entry name" value="BTB DOMAIN-CONTAINING PROTEIN"/>
    <property type="match status" value="1"/>
</dbReference>
<reference evidence="3" key="1">
    <citation type="submission" date="2021-03" db="EMBL/GenBank/DDBJ databases">
        <authorList>
            <person name="Tagirdzhanova G."/>
        </authorList>
    </citation>
    <scope>NUCLEOTIDE SEQUENCE</scope>
</reference>
<evidence type="ECO:0000256" key="1">
    <source>
        <dbReference type="SAM" id="MobiDB-lite"/>
    </source>
</evidence>
<dbReference type="PROSITE" id="PS50097">
    <property type="entry name" value="BTB"/>
    <property type="match status" value="1"/>
</dbReference>
<feature type="compositionally biased region" description="Polar residues" evidence="1">
    <location>
        <begin position="16"/>
        <end position="36"/>
    </location>
</feature>
<sequence length="270" mass="30509">MPPQRSNKQNKSSNNAPTPYTRSKATQANSQSDNKLSSSHQFRSFSSVPMVTLLVGDKETPFNIHMDLLCKASPFFKSAFMGAGNFMETCSKSMKLPEDDPATMDRLIHWVYFGCYPVDSKSTTKSSDQQKGSLDASLMPFATLYVAADKYGIIELKNHVIHQLFDIAIQGKFSMATLNVKLIGYIYENTTPGSTLRSLLVKWHVWLAPYYFKGPWTEKEVCDHADFAADVLVQFAARVQGRSNPFESRRYRFHEKLEGEVTESSGREEE</sequence>
<dbReference type="Pfam" id="PF00651">
    <property type="entry name" value="BTB"/>
    <property type="match status" value="1"/>
</dbReference>
<dbReference type="InterPro" id="IPR000210">
    <property type="entry name" value="BTB/POZ_dom"/>
</dbReference>
<dbReference type="AlphaFoldDB" id="A0A8H3G7Y0"/>
<dbReference type="PANTHER" id="PTHR47843">
    <property type="entry name" value="BTB DOMAIN-CONTAINING PROTEIN-RELATED"/>
    <property type="match status" value="1"/>
</dbReference>
<protein>
    <recommendedName>
        <fullName evidence="2">BTB domain-containing protein</fullName>
    </recommendedName>
</protein>